<name>A0ABU6KDC3_9BACI</name>
<keyword evidence="3" id="KW-1185">Reference proteome</keyword>
<evidence type="ECO:0000313" key="2">
    <source>
        <dbReference type="EMBL" id="MEC5423342.1"/>
    </source>
</evidence>
<dbReference type="InterPro" id="IPR003673">
    <property type="entry name" value="CoA-Trfase_fam_III"/>
</dbReference>
<dbReference type="EC" id="2.8.3.-" evidence="2"/>
<comment type="caution">
    <text evidence="2">The sequence shown here is derived from an EMBL/GenBank/DDBJ whole genome shotgun (WGS) entry which is preliminary data.</text>
</comment>
<evidence type="ECO:0000313" key="3">
    <source>
        <dbReference type="Proteomes" id="UP001335737"/>
    </source>
</evidence>
<accession>A0ABU6KDC3</accession>
<dbReference type="Proteomes" id="UP001335737">
    <property type="component" value="Unassembled WGS sequence"/>
</dbReference>
<dbReference type="Pfam" id="PF02515">
    <property type="entry name" value="CoA_transf_3"/>
    <property type="match status" value="1"/>
</dbReference>
<gene>
    <name evidence="2" type="ORF">QGM71_07500</name>
</gene>
<evidence type="ECO:0000256" key="1">
    <source>
        <dbReference type="ARBA" id="ARBA00022679"/>
    </source>
</evidence>
<dbReference type="PANTHER" id="PTHR48207:SF3">
    <property type="entry name" value="SUCCINATE--HYDROXYMETHYLGLUTARATE COA-TRANSFERASE"/>
    <property type="match status" value="1"/>
</dbReference>
<dbReference type="InterPro" id="IPR023606">
    <property type="entry name" value="CoA-Trfase_III_dom_1_sf"/>
</dbReference>
<dbReference type="EMBL" id="JARZFX010000002">
    <property type="protein sequence ID" value="MEC5423342.1"/>
    <property type="molecule type" value="Genomic_DNA"/>
</dbReference>
<proteinExistence type="predicted"/>
<dbReference type="SUPFAM" id="SSF89796">
    <property type="entry name" value="CoA-transferase family III (CaiB/BaiF)"/>
    <property type="match status" value="1"/>
</dbReference>
<protein>
    <submittedName>
        <fullName evidence="2">CoA transferase</fullName>
        <ecNumber evidence="2">2.8.3.-</ecNumber>
    </submittedName>
</protein>
<dbReference type="InterPro" id="IPR050483">
    <property type="entry name" value="CoA-transferase_III_domain"/>
</dbReference>
<dbReference type="GO" id="GO:0016740">
    <property type="term" value="F:transferase activity"/>
    <property type="evidence" value="ECO:0007669"/>
    <property type="project" value="UniProtKB-KW"/>
</dbReference>
<keyword evidence="1 2" id="KW-0808">Transferase</keyword>
<dbReference type="Gene3D" id="3.30.1540.10">
    <property type="entry name" value="formyl-coa transferase, domain 3"/>
    <property type="match status" value="1"/>
</dbReference>
<dbReference type="InterPro" id="IPR044855">
    <property type="entry name" value="CoA-Trfase_III_dom3_sf"/>
</dbReference>
<dbReference type="PANTHER" id="PTHR48207">
    <property type="entry name" value="SUCCINATE--HYDROXYMETHYLGLUTARATE COA-TRANSFERASE"/>
    <property type="match status" value="1"/>
</dbReference>
<sequence>MTNKMALEGLKILDISTMVAAPWSSTYLADFGADVIKVEHPEYGDHARNYGKQKKGVPLFWKTLNRNKRFITLNLSKEKGQEIFKELVKDVDVVIENFRPGTLERWNIGWDVLEEINPSLILLRTTGFGQSGPYSKRAGFGTVAEAMSGFTSINGESDGPATLPGLALADGVSSVFGSLSIMIALFEKLNNPEGRGQNIDISLYEPLMRFMEAHLMAYDQLGDVAERVGNGSVSIAPRNAYQTKGGEWVALSGASQSVTKNVFKAIGKEELFYDERFSTNENRMRNVKELDKLIGGWIKERNLEEVVEVFNNAGAVIGPMYDVSQLYEDPHYIYRESFVTVEDEELGEMHVPNVVAKFSRTPGKVKSLGQKKGMHNNEIYSELLNISQEELELLTENKII</sequence>
<dbReference type="Gene3D" id="3.40.50.10540">
    <property type="entry name" value="Crotonobetainyl-coa:carnitine coa-transferase, domain 1"/>
    <property type="match status" value="1"/>
</dbReference>
<dbReference type="RefSeq" id="WP_327606897.1">
    <property type="nucleotide sequence ID" value="NZ_JARZFX010000002.1"/>
</dbReference>
<reference evidence="2 3" key="1">
    <citation type="journal article" date="2024" name="Int. J. Syst. Evol. Microbiol.">
        <title>Virgibacillus tibetensis sp. nov., isolated from salt lake on the Tibetan Plateau of China.</title>
        <authorList>
            <person name="Phurbu D."/>
            <person name="Liu Z.-X."/>
            <person name="Wang R."/>
            <person name="Zheng Y.-Y."/>
            <person name="Liu H.-C."/>
            <person name="Zhou Y.-G."/>
            <person name="Yu Y.-J."/>
            <person name="Li A.-H."/>
        </authorList>
    </citation>
    <scope>NUCLEOTIDE SEQUENCE [LARGE SCALE GENOMIC DNA]</scope>
    <source>
        <strain evidence="2 3">C22-A2</strain>
    </source>
</reference>
<organism evidence="2 3">
    <name type="scientific">Virgibacillus tibetensis</name>
    <dbReference type="NCBI Taxonomy" id="3042313"/>
    <lineage>
        <taxon>Bacteria</taxon>
        <taxon>Bacillati</taxon>
        <taxon>Bacillota</taxon>
        <taxon>Bacilli</taxon>
        <taxon>Bacillales</taxon>
        <taxon>Bacillaceae</taxon>
        <taxon>Virgibacillus</taxon>
    </lineage>
</organism>